<evidence type="ECO:0000256" key="5">
    <source>
        <dbReference type="ARBA" id="ARBA00022553"/>
    </source>
</evidence>
<keyword evidence="10" id="KW-0067">ATP-binding</keyword>
<dbReference type="SUPFAM" id="SSF55874">
    <property type="entry name" value="ATPase domain of HSP90 chaperone/DNA topoisomerase II/histidine kinase"/>
    <property type="match status" value="1"/>
</dbReference>
<evidence type="ECO:0000259" key="15">
    <source>
        <dbReference type="PROSITE" id="PS50109"/>
    </source>
</evidence>
<dbReference type="InterPro" id="IPR050398">
    <property type="entry name" value="HssS/ArlS-like"/>
</dbReference>
<reference evidence="16 17" key="1">
    <citation type="journal article" date="2014" name="Arch. Microbiol.">
        <title>Bacillus mesophilum sp. nov., strain IITR-54T, a novel 4-chlorobiphenyl dechlorinating bacterium.</title>
        <authorList>
            <person name="Manickam N."/>
            <person name="Singh N.K."/>
            <person name="Bajaj A."/>
            <person name="Kumar R.M."/>
            <person name="Kaur G."/>
            <person name="Kaur N."/>
            <person name="Bala M."/>
            <person name="Kumar A."/>
            <person name="Mayilraj S."/>
        </authorList>
    </citation>
    <scope>NUCLEOTIDE SEQUENCE [LARGE SCALE GENOMIC DNA]</scope>
    <source>
        <strain evidence="16 17">IITR-54</strain>
    </source>
</reference>
<evidence type="ECO:0000256" key="14">
    <source>
        <dbReference type="SAM" id="Phobius"/>
    </source>
</evidence>
<organism evidence="16 17">
    <name type="scientific">Bacillus mesophilum</name>
    <dbReference type="NCBI Taxonomy" id="1071718"/>
    <lineage>
        <taxon>Bacteria</taxon>
        <taxon>Bacillati</taxon>
        <taxon>Bacillota</taxon>
        <taxon>Bacilli</taxon>
        <taxon>Bacillales</taxon>
        <taxon>Bacillaceae</taxon>
        <taxon>Bacillus</taxon>
    </lineage>
</organism>
<evidence type="ECO:0000256" key="10">
    <source>
        <dbReference type="ARBA" id="ARBA00022840"/>
    </source>
</evidence>
<dbReference type="SMART" id="SM00388">
    <property type="entry name" value="HisKA"/>
    <property type="match status" value="1"/>
</dbReference>
<gene>
    <name evidence="16" type="ORF">F7732_16290</name>
</gene>
<evidence type="ECO:0000256" key="1">
    <source>
        <dbReference type="ARBA" id="ARBA00000085"/>
    </source>
</evidence>
<evidence type="ECO:0000256" key="8">
    <source>
        <dbReference type="ARBA" id="ARBA00022741"/>
    </source>
</evidence>
<comment type="caution">
    <text evidence="16">The sequence shown here is derived from an EMBL/GenBank/DDBJ whole genome shotgun (WGS) entry which is preliminary data.</text>
</comment>
<dbReference type="GO" id="GO:0005524">
    <property type="term" value="F:ATP binding"/>
    <property type="evidence" value="ECO:0007669"/>
    <property type="project" value="UniProtKB-KW"/>
</dbReference>
<dbReference type="PROSITE" id="PS50109">
    <property type="entry name" value="HIS_KIN"/>
    <property type="match status" value="1"/>
</dbReference>
<comment type="catalytic activity">
    <reaction evidence="1">
        <text>ATP + protein L-histidine = ADP + protein N-phospho-L-histidine.</text>
        <dbReference type="EC" id="2.7.13.3"/>
    </reaction>
</comment>
<evidence type="ECO:0000256" key="9">
    <source>
        <dbReference type="ARBA" id="ARBA00022777"/>
    </source>
</evidence>
<comment type="subcellular location">
    <subcellularLocation>
        <location evidence="2">Cell membrane</location>
        <topology evidence="2">Multi-pass membrane protein</topology>
    </subcellularLocation>
</comment>
<dbReference type="InterPro" id="IPR036890">
    <property type="entry name" value="HATPase_C_sf"/>
</dbReference>
<dbReference type="Gene3D" id="1.10.287.130">
    <property type="match status" value="1"/>
</dbReference>
<dbReference type="InterPro" id="IPR003594">
    <property type="entry name" value="HATPase_dom"/>
</dbReference>
<dbReference type="Pfam" id="PF00512">
    <property type="entry name" value="HisKA"/>
    <property type="match status" value="1"/>
</dbReference>
<dbReference type="PRINTS" id="PR01780">
    <property type="entry name" value="LANTIREGPROT"/>
</dbReference>
<sequence>MSSWLIISILVFLLIAAVVMLLLFHWDIRRMTRQLEDINEHFGTNELVRTNTHNKNLATFAAKINQLIHLYKQNQQSVERRELELRQEITNISHDLRTPITSIKGFSELLTDPSLSEEERKEFLTIIQKKIDNLTLIVDLFYELSQLHSSDKKLHMEKQLLDQTLVETMLLFYDDFEKKELKVDIKEASVSPILADQKATVRMITNIIHNALTYAKSHFTITLAEDEDYVVLKAVNDVDKMNSAELEMIFKRTFRLDQSRTGTHLGLGLHIVQELAEQQGGKVAAEVQENEFILSVYFKKWDLG</sequence>
<evidence type="ECO:0000256" key="12">
    <source>
        <dbReference type="ARBA" id="ARBA00023012"/>
    </source>
</evidence>
<name>A0A7V7RK53_9BACI</name>
<keyword evidence="5" id="KW-0597">Phosphoprotein</keyword>
<keyword evidence="13 14" id="KW-0472">Membrane</keyword>
<dbReference type="Pfam" id="PF02518">
    <property type="entry name" value="HATPase_c"/>
    <property type="match status" value="1"/>
</dbReference>
<dbReference type="InterPro" id="IPR005467">
    <property type="entry name" value="His_kinase_dom"/>
</dbReference>
<accession>A0A7V7RK53</accession>
<keyword evidence="7 14" id="KW-0812">Transmembrane</keyword>
<dbReference type="GO" id="GO:0005886">
    <property type="term" value="C:plasma membrane"/>
    <property type="evidence" value="ECO:0007669"/>
    <property type="project" value="UniProtKB-SubCell"/>
</dbReference>
<dbReference type="InterPro" id="IPR003661">
    <property type="entry name" value="HisK_dim/P_dom"/>
</dbReference>
<dbReference type="InterPro" id="IPR036097">
    <property type="entry name" value="HisK_dim/P_sf"/>
</dbReference>
<protein>
    <recommendedName>
        <fullName evidence="3">histidine kinase</fullName>
        <ecNumber evidence="3">2.7.13.3</ecNumber>
    </recommendedName>
</protein>
<keyword evidence="12" id="KW-0902">Two-component regulatory system</keyword>
<keyword evidence="8" id="KW-0547">Nucleotide-binding</keyword>
<feature type="domain" description="Histidine kinase" evidence="15">
    <location>
        <begin position="91"/>
        <end position="302"/>
    </location>
</feature>
<evidence type="ECO:0000256" key="3">
    <source>
        <dbReference type="ARBA" id="ARBA00012438"/>
    </source>
</evidence>
<evidence type="ECO:0000256" key="11">
    <source>
        <dbReference type="ARBA" id="ARBA00022989"/>
    </source>
</evidence>
<evidence type="ECO:0000256" key="13">
    <source>
        <dbReference type="ARBA" id="ARBA00023136"/>
    </source>
</evidence>
<dbReference type="GO" id="GO:0000155">
    <property type="term" value="F:phosphorelay sensor kinase activity"/>
    <property type="evidence" value="ECO:0007669"/>
    <property type="project" value="InterPro"/>
</dbReference>
<keyword evidence="4" id="KW-1003">Cell membrane</keyword>
<evidence type="ECO:0000256" key="2">
    <source>
        <dbReference type="ARBA" id="ARBA00004651"/>
    </source>
</evidence>
<dbReference type="AlphaFoldDB" id="A0A7V7RK53"/>
<evidence type="ECO:0000256" key="6">
    <source>
        <dbReference type="ARBA" id="ARBA00022679"/>
    </source>
</evidence>
<dbReference type="SUPFAM" id="SSF47384">
    <property type="entry name" value="Homodimeric domain of signal transducing histidine kinase"/>
    <property type="match status" value="1"/>
</dbReference>
<dbReference type="PANTHER" id="PTHR45528:SF1">
    <property type="entry name" value="SENSOR HISTIDINE KINASE CPXA"/>
    <property type="match status" value="1"/>
</dbReference>
<dbReference type="PANTHER" id="PTHR45528">
    <property type="entry name" value="SENSOR HISTIDINE KINASE CPXA"/>
    <property type="match status" value="1"/>
</dbReference>
<dbReference type="OrthoDB" id="9792991at2"/>
<keyword evidence="9 16" id="KW-0418">Kinase</keyword>
<keyword evidence="11 14" id="KW-1133">Transmembrane helix</keyword>
<dbReference type="EMBL" id="WBOT01000005">
    <property type="protein sequence ID" value="KAB2331402.1"/>
    <property type="molecule type" value="Genomic_DNA"/>
</dbReference>
<dbReference type="Gene3D" id="3.30.565.10">
    <property type="entry name" value="Histidine kinase-like ATPase, C-terminal domain"/>
    <property type="match status" value="1"/>
</dbReference>
<proteinExistence type="predicted"/>
<evidence type="ECO:0000256" key="7">
    <source>
        <dbReference type="ARBA" id="ARBA00022692"/>
    </source>
</evidence>
<keyword evidence="6" id="KW-0808">Transferase</keyword>
<keyword evidence="17" id="KW-1185">Reference proteome</keyword>
<dbReference type="EC" id="2.7.13.3" evidence="3"/>
<evidence type="ECO:0000313" key="17">
    <source>
        <dbReference type="Proteomes" id="UP000441354"/>
    </source>
</evidence>
<dbReference type="InterPro" id="IPR008358">
    <property type="entry name" value="Sig_transdc_His_kin/Pase_MprB"/>
</dbReference>
<feature type="transmembrane region" description="Helical" evidence="14">
    <location>
        <begin position="6"/>
        <end position="24"/>
    </location>
</feature>
<dbReference type="CDD" id="cd00082">
    <property type="entry name" value="HisKA"/>
    <property type="match status" value="1"/>
</dbReference>
<evidence type="ECO:0000313" key="16">
    <source>
        <dbReference type="EMBL" id="KAB2331402.1"/>
    </source>
</evidence>
<dbReference type="SMART" id="SM00387">
    <property type="entry name" value="HATPase_c"/>
    <property type="match status" value="1"/>
</dbReference>
<evidence type="ECO:0000256" key="4">
    <source>
        <dbReference type="ARBA" id="ARBA00022475"/>
    </source>
</evidence>
<dbReference type="Proteomes" id="UP000441354">
    <property type="component" value="Unassembled WGS sequence"/>
</dbReference>